<dbReference type="OrthoDB" id="8117402at2759"/>
<evidence type="ECO:0000313" key="8">
    <source>
        <dbReference type="Proteomes" id="UP000299102"/>
    </source>
</evidence>
<dbReference type="STRING" id="151549.A0A4C1THD5"/>
<feature type="domain" description="C2H2-type" evidence="6">
    <location>
        <begin position="187"/>
        <end position="214"/>
    </location>
</feature>
<dbReference type="EMBL" id="BGZK01000058">
    <property type="protein sequence ID" value="GBP13535.1"/>
    <property type="molecule type" value="Genomic_DNA"/>
</dbReference>
<dbReference type="InterPro" id="IPR036236">
    <property type="entry name" value="Znf_C2H2_sf"/>
</dbReference>
<keyword evidence="1" id="KW-0479">Metal-binding</keyword>
<proteinExistence type="predicted"/>
<feature type="domain" description="C2H2-type" evidence="6">
    <location>
        <begin position="215"/>
        <end position="237"/>
    </location>
</feature>
<feature type="domain" description="C2H2-type" evidence="6">
    <location>
        <begin position="266"/>
        <end position="293"/>
    </location>
</feature>
<keyword evidence="4" id="KW-0862">Zinc</keyword>
<evidence type="ECO:0000256" key="3">
    <source>
        <dbReference type="ARBA" id="ARBA00022771"/>
    </source>
</evidence>
<reference evidence="7 8" key="1">
    <citation type="journal article" date="2019" name="Commun. Biol.">
        <title>The bagworm genome reveals a unique fibroin gene that provides high tensile strength.</title>
        <authorList>
            <person name="Kono N."/>
            <person name="Nakamura H."/>
            <person name="Ohtoshi R."/>
            <person name="Tomita M."/>
            <person name="Numata K."/>
            <person name="Arakawa K."/>
        </authorList>
    </citation>
    <scope>NUCLEOTIDE SEQUENCE [LARGE SCALE GENOMIC DNA]</scope>
</reference>
<comment type="caution">
    <text evidence="7">The sequence shown here is derived from an EMBL/GenBank/DDBJ whole genome shotgun (WGS) entry which is preliminary data.</text>
</comment>
<dbReference type="Proteomes" id="UP000299102">
    <property type="component" value="Unassembled WGS sequence"/>
</dbReference>
<keyword evidence="2" id="KW-0677">Repeat</keyword>
<organism evidence="7 8">
    <name type="scientific">Eumeta variegata</name>
    <name type="common">Bagworm moth</name>
    <name type="synonym">Eumeta japonica</name>
    <dbReference type="NCBI Taxonomy" id="151549"/>
    <lineage>
        <taxon>Eukaryota</taxon>
        <taxon>Metazoa</taxon>
        <taxon>Ecdysozoa</taxon>
        <taxon>Arthropoda</taxon>
        <taxon>Hexapoda</taxon>
        <taxon>Insecta</taxon>
        <taxon>Pterygota</taxon>
        <taxon>Neoptera</taxon>
        <taxon>Endopterygota</taxon>
        <taxon>Lepidoptera</taxon>
        <taxon>Glossata</taxon>
        <taxon>Ditrysia</taxon>
        <taxon>Tineoidea</taxon>
        <taxon>Psychidae</taxon>
        <taxon>Oiketicinae</taxon>
        <taxon>Eumeta</taxon>
    </lineage>
</organism>
<dbReference type="PROSITE" id="PS50157">
    <property type="entry name" value="ZINC_FINGER_C2H2_2"/>
    <property type="match status" value="5"/>
</dbReference>
<dbReference type="PANTHER" id="PTHR24379:SF121">
    <property type="entry name" value="C2H2-TYPE DOMAIN-CONTAINING PROTEIN"/>
    <property type="match status" value="1"/>
</dbReference>
<protein>
    <submittedName>
        <fullName evidence="7">Zinc finger and BTB domain-containing protein 49</fullName>
    </submittedName>
</protein>
<dbReference type="AlphaFoldDB" id="A0A4C1THD5"/>
<dbReference type="SUPFAM" id="SSF57667">
    <property type="entry name" value="beta-beta-alpha zinc fingers"/>
    <property type="match status" value="3"/>
</dbReference>
<dbReference type="Gene3D" id="3.30.160.60">
    <property type="entry name" value="Classic Zinc Finger"/>
    <property type="match status" value="4"/>
</dbReference>
<evidence type="ECO:0000256" key="2">
    <source>
        <dbReference type="ARBA" id="ARBA00022737"/>
    </source>
</evidence>
<evidence type="ECO:0000256" key="1">
    <source>
        <dbReference type="ARBA" id="ARBA00022723"/>
    </source>
</evidence>
<keyword evidence="8" id="KW-1185">Reference proteome</keyword>
<dbReference type="GO" id="GO:0008270">
    <property type="term" value="F:zinc ion binding"/>
    <property type="evidence" value="ECO:0007669"/>
    <property type="project" value="UniProtKB-KW"/>
</dbReference>
<name>A0A4C1THD5_EUMVA</name>
<dbReference type="InterPro" id="IPR013087">
    <property type="entry name" value="Znf_C2H2_type"/>
</dbReference>
<dbReference type="SMART" id="SM00355">
    <property type="entry name" value="ZnF_C2H2"/>
    <property type="match status" value="6"/>
</dbReference>
<dbReference type="FunFam" id="3.30.160.60:FF:000110">
    <property type="entry name" value="Zinc finger protein-like"/>
    <property type="match status" value="1"/>
</dbReference>
<sequence>MLVEIDNDKADMELCTNNQNVDVSSVLLVGQNDAPSAQEHLEIIGIQYLQTYIPVEPNLEPVAEQQIVAQTGAEETALPYMVNNDGVYLKIEASNEPENNTEQANGGLDCGYVELLPFSLPVSYDSQKEKGEDEVINAEENKVADCKSSTASDSTKEQNICTICDKQFSCKGNVTRHIRIHTGKKLFTCKLCNAKFAAVGNLKKHTLKHLGADIHVCELCGTKFTRANSKKLHMRKHFMCKVCKAAFVTAFDLKRHKCTHNNERSYRCHVCGMKLKTPYTLKAHVEKHFIERPHKCEVCGISYWHAEGLRRHEISYSIVEVQTRRRASRVDGYRCPWTLATPEESPVLCRPLGME</sequence>
<evidence type="ECO:0000259" key="6">
    <source>
        <dbReference type="PROSITE" id="PS50157"/>
    </source>
</evidence>
<evidence type="ECO:0000313" key="7">
    <source>
        <dbReference type="EMBL" id="GBP13535.1"/>
    </source>
</evidence>
<evidence type="ECO:0000256" key="5">
    <source>
        <dbReference type="PROSITE-ProRule" id="PRU00042"/>
    </source>
</evidence>
<feature type="domain" description="C2H2-type" evidence="6">
    <location>
        <begin position="238"/>
        <end position="265"/>
    </location>
</feature>
<keyword evidence="3 5" id="KW-0863">Zinc-finger</keyword>
<dbReference type="PANTHER" id="PTHR24379">
    <property type="entry name" value="KRAB AND ZINC FINGER DOMAIN-CONTAINING"/>
    <property type="match status" value="1"/>
</dbReference>
<evidence type="ECO:0000256" key="4">
    <source>
        <dbReference type="ARBA" id="ARBA00022833"/>
    </source>
</evidence>
<dbReference type="PROSITE" id="PS00028">
    <property type="entry name" value="ZINC_FINGER_C2H2_1"/>
    <property type="match status" value="4"/>
</dbReference>
<gene>
    <name evidence="7" type="primary">Zbtb49</name>
    <name evidence="7" type="ORF">EVAR_6886_1</name>
</gene>
<feature type="domain" description="C2H2-type" evidence="6">
    <location>
        <begin position="159"/>
        <end position="186"/>
    </location>
</feature>
<accession>A0A4C1THD5</accession>
<dbReference type="Pfam" id="PF00096">
    <property type="entry name" value="zf-C2H2"/>
    <property type="match status" value="3"/>
</dbReference>